<protein>
    <recommendedName>
        <fullName evidence="1">Aminopyrimidine aminohydrolase</fullName>
        <ecNumber evidence="1">3.5.99.2</ecNumber>
    </recommendedName>
</protein>
<dbReference type="GO" id="GO:0009228">
    <property type="term" value="P:thiamine biosynthetic process"/>
    <property type="evidence" value="ECO:0007669"/>
    <property type="project" value="UniProtKB-KW"/>
</dbReference>
<accession>A0A368VI76</accession>
<dbReference type="InterPro" id="IPR027574">
    <property type="entry name" value="Thiaminase_II"/>
</dbReference>
<keyword evidence="1" id="KW-0378">Hydrolase</keyword>
<dbReference type="Proteomes" id="UP000252733">
    <property type="component" value="Unassembled WGS sequence"/>
</dbReference>
<comment type="caution">
    <text evidence="3">The sequence shown here is derived from an EMBL/GenBank/DDBJ whole genome shotgun (WGS) entry which is preliminary data.</text>
</comment>
<dbReference type="AlphaFoldDB" id="A0A368VI76"/>
<dbReference type="NCBIfam" id="TIGR04306">
    <property type="entry name" value="salvage_TenA"/>
    <property type="match status" value="1"/>
</dbReference>
<comment type="catalytic activity">
    <reaction evidence="1">
        <text>4-amino-5-aminomethyl-2-methylpyrimidine + H2O = 4-amino-5-hydroxymethyl-2-methylpyrimidine + NH4(+)</text>
        <dbReference type="Rhea" id="RHEA:31799"/>
        <dbReference type="ChEBI" id="CHEBI:15377"/>
        <dbReference type="ChEBI" id="CHEBI:16892"/>
        <dbReference type="ChEBI" id="CHEBI:28938"/>
        <dbReference type="ChEBI" id="CHEBI:63416"/>
        <dbReference type="EC" id="3.5.99.2"/>
    </reaction>
</comment>
<evidence type="ECO:0000259" key="2">
    <source>
        <dbReference type="Pfam" id="PF03070"/>
    </source>
</evidence>
<dbReference type="InterPro" id="IPR016084">
    <property type="entry name" value="Haem_Oase-like_multi-hlx"/>
</dbReference>
<dbReference type="InterPro" id="IPR004305">
    <property type="entry name" value="Thiaminase-2/PQQC"/>
</dbReference>
<comment type="pathway">
    <text evidence="1">Cofactor biosynthesis; thiamine diphosphate biosynthesis.</text>
</comment>
<dbReference type="GO" id="GO:0050334">
    <property type="term" value="F:thiaminase activity"/>
    <property type="evidence" value="ECO:0007669"/>
    <property type="project" value="UniProtKB-EC"/>
</dbReference>
<sequence>MNTFLALNTPPAGPFTGELWESNRSLTDEIIYHPFCKGMSDGTLPADAFRHYLAQDLLYIEQDARAFAITAGRASTYEAFSFFIDMARDGLEIERNLHRDLLPFFGVERPDKMSRICRGYTTFLLDTALKASYPESVAALLPCFWVYRETGLKIRKDAVKKNPFQKWLETYSDEAYGSYVEQFIQIAEELLFGATLTMRKKMHYAFRRSCEFEKAFFSEALNIKKDKEKKTGQLF</sequence>
<dbReference type="GO" id="GO:0009229">
    <property type="term" value="P:thiamine diphosphate biosynthetic process"/>
    <property type="evidence" value="ECO:0007669"/>
    <property type="project" value="UniProtKB-UniPathway"/>
</dbReference>
<dbReference type="GO" id="GO:0005829">
    <property type="term" value="C:cytosol"/>
    <property type="evidence" value="ECO:0007669"/>
    <property type="project" value="TreeGrafter"/>
</dbReference>
<comment type="function">
    <text evidence="1">Catalyzes an amino-pyrimidine hydrolysis reaction at the C5' of the pyrimidine moiety of thiamine compounds, a reaction that is part of a thiamine salvage pathway.</text>
</comment>
<dbReference type="CDD" id="cd19365">
    <property type="entry name" value="TenA_C-like"/>
    <property type="match status" value="1"/>
</dbReference>
<organism evidence="3 4">
    <name type="scientific">Marinilabilia salmonicolor</name>
    <dbReference type="NCBI Taxonomy" id="989"/>
    <lineage>
        <taxon>Bacteria</taxon>
        <taxon>Pseudomonadati</taxon>
        <taxon>Bacteroidota</taxon>
        <taxon>Bacteroidia</taxon>
        <taxon>Marinilabiliales</taxon>
        <taxon>Marinilabiliaceae</taxon>
        <taxon>Marinilabilia</taxon>
    </lineage>
</organism>
<keyword evidence="1" id="KW-0784">Thiamine biosynthesis</keyword>
<dbReference type="EC" id="3.5.99.2" evidence="1"/>
<comment type="catalytic activity">
    <reaction evidence="1">
        <text>thiamine + H2O = 5-(2-hydroxyethyl)-4-methylthiazole + 4-amino-5-hydroxymethyl-2-methylpyrimidine + H(+)</text>
        <dbReference type="Rhea" id="RHEA:17509"/>
        <dbReference type="ChEBI" id="CHEBI:15377"/>
        <dbReference type="ChEBI" id="CHEBI:15378"/>
        <dbReference type="ChEBI" id="CHEBI:16892"/>
        <dbReference type="ChEBI" id="CHEBI:17957"/>
        <dbReference type="ChEBI" id="CHEBI:18385"/>
        <dbReference type="EC" id="3.5.99.2"/>
    </reaction>
</comment>
<dbReference type="PANTHER" id="PTHR43198">
    <property type="entry name" value="BIFUNCTIONAL TH2 PROTEIN"/>
    <property type="match status" value="1"/>
</dbReference>
<proteinExistence type="inferred from homology"/>
<dbReference type="RefSeq" id="WP_114436454.1">
    <property type="nucleotide sequence ID" value="NZ_QPIZ01000003.1"/>
</dbReference>
<dbReference type="SUPFAM" id="SSF48613">
    <property type="entry name" value="Heme oxygenase-like"/>
    <property type="match status" value="1"/>
</dbReference>
<evidence type="ECO:0000256" key="1">
    <source>
        <dbReference type="RuleBase" id="RU363093"/>
    </source>
</evidence>
<keyword evidence="4" id="KW-1185">Reference proteome</keyword>
<dbReference type="EMBL" id="QPIZ01000003">
    <property type="protein sequence ID" value="RCW38711.1"/>
    <property type="molecule type" value="Genomic_DNA"/>
</dbReference>
<dbReference type="Gene3D" id="1.20.910.10">
    <property type="entry name" value="Heme oxygenase-like"/>
    <property type="match status" value="1"/>
</dbReference>
<dbReference type="Pfam" id="PF03070">
    <property type="entry name" value="TENA_THI-4"/>
    <property type="match status" value="1"/>
</dbReference>
<name>A0A368VI76_9BACT</name>
<evidence type="ECO:0000313" key="4">
    <source>
        <dbReference type="Proteomes" id="UP000252733"/>
    </source>
</evidence>
<feature type="domain" description="Thiaminase-2/PQQC" evidence="2">
    <location>
        <begin position="23"/>
        <end position="221"/>
    </location>
</feature>
<comment type="similarity">
    <text evidence="1">Belongs to the TenA family.</text>
</comment>
<dbReference type="InterPro" id="IPR050967">
    <property type="entry name" value="Thiamine_Salvage_TenA"/>
</dbReference>
<evidence type="ECO:0000313" key="3">
    <source>
        <dbReference type="EMBL" id="RCW38711.1"/>
    </source>
</evidence>
<gene>
    <name evidence="3" type="ORF">DFO77_103183</name>
</gene>
<dbReference type="PANTHER" id="PTHR43198:SF2">
    <property type="entry name" value="SI:CH1073-67J19.1-RELATED"/>
    <property type="match status" value="1"/>
</dbReference>
<dbReference type="UniPathway" id="UPA00060"/>
<reference evidence="3 4" key="1">
    <citation type="submission" date="2018-07" db="EMBL/GenBank/DDBJ databases">
        <title>Freshwater and sediment microbial communities from various areas in North America, analyzing microbe dynamics in response to fracking.</title>
        <authorList>
            <person name="Lamendella R."/>
        </authorList>
    </citation>
    <scope>NUCLEOTIDE SEQUENCE [LARGE SCALE GENOMIC DNA]</scope>
    <source>
        <strain evidence="3 4">160A</strain>
    </source>
</reference>